<dbReference type="PANTHER" id="PTHR38032">
    <property type="entry name" value="POLYMERASE-RELATED"/>
    <property type="match status" value="1"/>
</dbReference>
<gene>
    <name evidence="3" type="ORF">HNQ80_000579</name>
</gene>
<dbReference type="RefSeq" id="WP_184307980.1">
    <property type="nucleotide sequence ID" value="NZ_JACHEN010000002.1"/>
</dbReference>
<keyword evidence="1" id="KW-0175">Coiled coil</keyword>
<sequence>MVLVQNEYFSITVKGEKLFIHTVCPGFSIREFQEIMEKHPRILVSNFLMLKNALEQPTNEGVEFGKLKPKVELFITPDNLESRIYLNLTKEEFDANKAEIADEILQLLEGKKITYGILYDVINKHLEVQKNITVATAKLPKHGIDANIVYLELPEMKPTVRADGSVDFYEMNLFRYVKKGDWLGEKVLSSPGEPGMNIKGEILPSKSGRDKNLRIDGNSVEVIKEGNKTVLRAKFDGAVQIKEGRIGVVDHLIVYTNVSYATGNIDFKGYVTIHGIVEDGFSVMADKDISILGDMGIGAVEKIVSRKGNIYIKGGVSGKGKAIIEAGQNVFVKYSNACKIKAGDVINIGFYALNSHLEANSILVEAKNGKTIGGSIHAKAKVSLRTVGNIYEKKTDIQVQGFDRRAVKQELDDLLMEYKKLLEDAERIERELEIYETTLTTSKEIKSTSEYIQYHNAHEDILNKIYALEEQRKNLKNVLSSKGEGEVSIYEKAYPQTFLEIKNIQKRIKKVTSGTFYALDNQLMYD</sequence>
<evidence type="ECO:0000313" key="3">
    <source>
        <dbReference type="EMBL" id="MBB6214499.1"/>
    </source>
</evidence>
<evidence type="ECO:0000313" key="4">
    <source>
        <dbReference type="Proteomes" id="UP000579281"/>
    </source>
</evidence>
<dbReference type="AlphaFoldDB" id="A0A841KWD7"/>
<organism evidence="3 4">
    <name type="scientific">Anaerosolibacter carboniphilus</name>
    <dbReference type="NCBI Taxonomy" id="1417629"/>
    <lineage>
        <taxon>Bacteria</taxon>
        <taxon>Bacillati</taxon>
        <taxon>Bacillota</taxon>
        <taxon>Clostridia</taxon>
        <taxon>Peptostreptococcales</taxon>
        <taxon>Thermotaleaceae</taxon>
        <taxon>Anaerosolibacter</taxon>
    </lineage>
</organism>
<evidence type="ECO:0000256" key="1">
    <source>
        <dbReference type="SAM" id="Coils"/>
    </source>
</evidence>
<protein>
    <recommendedName>
        <fullName evidence="2">Flagellar Assembly Protein A N-terminal region domain-containing protein</fullName>
    </recommendedName>
</protein>
<comment type="caution">
    <text evidence="3">The sequence shown here is derived from an EMBL/GenBank/DDBJ whole genome shotgun (WGS) entry which is preliminary data.</text>
</comment>
<name>A0A841KWD7_9FIRM</name>
<keyword evidence="4" id="KW-1185">Reference proteome</keyword>
<dbReference type="InterPro" id="IPR005646">
    <property type="entry name" value="FapA"/>
</dbReference>
<reference evidence="3 4" key="1">
    <citation type="submission" date="2020-08" db="EMBL/GenBank/DDBJ databases">
        <title>Genomic Encyclopedia of Type Strains, Phase IV (KMG-IV): sequencing the most valuable type-strain genomes for metagenomic binning, comparative biology and taxonomic classification.</title>
        <authorList>
            <person name="Goeker M."/>
        </authorList>
    </citation>
    <scope>NUCLEOTIDE SEQUENCE [LARGE SCALE GENOMIC DNA]</scope>
    <source>
        <strain evidence="3 4">DSM 103526</strain>
    </source>
</reference>
<evidence type="ECO:0000259" key="2">
    <source>
        <dbReference type="Pfam" id="PF20250"/>
    </source>
</evidence>
<dbReference type="Pfam" id="PF03961">
    <property type="entry name" value="FapA"/>
    <property type="match status" value="1"/>
</dbReference>
<dbReference type="InterPro" id="IPR046866">
    <property type="entry name" value="FapA_N"/>
</dbReference>
<proteinExistence type="predicted"/>
<dbReference type="PANTHER" id="PTHR38032:SF1">
    <property type="entry name" value="RNA-BINDING PROTEIN KHPB N-TERMINAL DOMAIN-CONTAINING PROTEIN"/>
    <property type="match status" value="1"/>
</dbReference>
<feature type="domain" description="Flagellar Assembly Protein A N-terminal region" evidence="2">
    <location>
        <begin position="74"/>
        <end position="243"/>
    </location>
</feature>
<dbReference type="EMBL" id="JACHEN010000002">
    <property type="protein sequence ID" value="MBB6214499.1"/>
    <property type="molecule type" value="Genomic_DNA"/>
</dbReference>
<accession>A0A841KWD7</accession>
<feature type="coiled-coil region" evidence="1">
    <location>
        <begin position="404"/>
        <end position="478"/>
    </location>
</feature>
<dbReference type="InterPro" id="IPR046865">
    <property type="entry name" value="FapA_b_solenoid"/>
</dbReference>
<dbReference type="Pfam" id="PF20250">
    <property type="entry name" value="FapA_N"/>
    <property type="match status" value="1"/>
</dbReference>
<dbReference type="Proteomes" id="UP000579281">
    <property type="component" value="Unassembled WGS sequence"/>
</dbReference>